<organism evidence="1 2">
    <name type="scientific">Ensete ventricosum</name>
    <name type="common">Abyssinian banana</name>
    <name type="synonym">Musa ensete</name>
    <dbReference type="NCBI Taxonomy" id="4639"/>
    <lineage>
        <taxon>Eukaryota</taxon>
        <taxon>Viridiplantae</taxon>
        <taxon>Streptophyta</taxon>
        <taxon>Embryophyta</taxon>
        <taxon>Tracheophyta</taxon>
        <taxon>Spermatophyta</taxon>
        <taxon>Magnoliopsida</taxon>
        <taxon>Liliopsida</taxon>
        <taxon>Zingiberales</taxon>
        <taxon>Musaceae</taxon>
        <taxon>Ensete</taxon>
    </lineage>
</organism>
<comment type="caution">
    <text evidence="1">The sequence shown here is derived from an EMBL/GenBank/DDBJ whole genome shotgun (WGS) entry which is preliminary data.</text>
</comment>
<name>A0A426ZF53_ENSVE</name>
<dbReference type="EMBL" id="AMZH03006921">
    <property type="protein sequence ID" value="RRT62605.1"/>
    <property type="molecule type" value="Genomic_DNA"/>
</dbReference>
<sequence>MPGVHLNLRRLPGEKGKEAGFCYSTVKREEREAKETFFSHRLFASVAVKHHLLRINLGTNNDANSGSEMGRCDGIWKAWNAECGVGGEFSLACEEGKRMSLSLRLSLSFFSLPIFPLLSSCGFASDLSSFNRCDATHIKPGPAKVRRLKSRLLYDACVTSPRVQRARHEALRRRQACTSDRVAGASRVVRGFRGIRVESRHRRHPAGSLSCPCRARHEMDHRTWWGHDGGPRSVGCVCT</sequence>
<evidence type="ECO:0000313" key="2">
    <source>
        <dbReference type="Proteomes" id="UP000287651"/>
    </source>
</evidence>
<dbReference type="Proteomes" id="UP000287651">
    <property type="component" value="Unassembled WGS sequence"/>
</dbReference>
<proteinExistence type="predicted"/>
<reference evidence="1 2" key="1">
    <citation type="journal article" date="2014" name="Agronomy (Basel)">
        <title>A Draft Genome Sequence for Ensete ventricosum, the Drought-Tolerant Tree Against Hunger.</title>
        <authorList>
            <person name="Harrison J."/>
            <person name="Moore K.A."/>
            <person name="Paszkiewicz K."/>
            <person name="Jones T."/>
            <person name="Grant M."/>
            <person name="Ambacheew D."/>
            <person name="Muzemil S."/>
            <person name="Studholme D.J."/>
        </authorList>
    </citation>
    <scope>NUCLEOTIDE SEQUENCE [LARGE SCALE GENOMIC DNA]</scope>
</reference>
<accession>A0A426ZF53</accession>
<protein>
    <submittedName>
        <fullName evidence="1">Uncharacterized protein</fullName>
    </submittedName>
</protein>
<gene>
    <name evidence="1" type="ORF">B296_00010133</name>
</gene>
<dbReference type="AlphaFoldDB" id="A0A426ZF53"/>
<evidence type="ECO:0000313" key="1">
    <source>
        <dbReference type="EMBL" id="RRT62605.1"/>
    </source>
</evidence>